<dbReference type="RefSeq" id="WP_349297096.1">
    <property type="nucleotide sequence ID" value="NZ_JBEDNQ010000002.1"/>
</dbReference>
<dbReference type="SUPFAM" id="SSF55021">
    <property type="entry name" value="ACT-like"/>
    <property type="match status" value="1"/>
</dbReference>
<feature type="domain" description="ACT" evidence="1">
    <location>
        <begin position="301"/>
        <end position="373"/>
    </location>
</feature>
<sequence length="594" mass="61477">MAIVDDVEAAMGEYQQFPDGSGWAGVAGPEPGSSVGVIVPYDFALDRELWRWVPPTSSLHVTRTPFVASPVTADQARAISDPEPVRRAARDVLVPEPGVVAFACTSGSFVDGVTGERALVEVMVDAGSPQALTTAGALVTACAALEADRIAVVTPYVDDLTAKLEHFLAAHGVTTVNRIGLGLLGQIWRVSYSEVVRAVRAADHPDAQAVFISCTNLSTYDVIAELEREIGKPVLTANQVTMWAALGAVGHGAVGPGQALVGCRVPDGGRPVLRVVPDAAGGTEGDDAKDDDGTSLPALYKVRVLLPDESGALARLTAAVAEAGGNILSLSVHGQDSRSVVDEMLVGGAVSAARLGRVLRGALRTSRPDDVRVVVADPHELVDGPTRALDLVTQARSQDTGDAGGLVQGLAALLQADEVGVEPAEPDHDDTHALGLPAPDSGWLVARRGWAAFTVTERARAEAFLRAATAQPVRAGYELLLPDGEELVATPATGEEVTELDSLIRTCLAGSPAAAEAAETWTAADLRSVLRPPGGTCLVVRGADGTLVAAASLLAADGLNPAAGIEPVVLVHPLHQGQRLGRWLRRTLAATVTA</sequence>
<name>A0ABV1K9G4_9PSEU</name>
<dbReference type="Gene3D" id="3.40.630.30">
    <property type="match status" value="1"/>
</dbReference>
<organism evidence="2 3">
    <name type="scientific">Pseudonocardia nematodicida</name>
    <dbReference type="NCBI Taxonomy" id="1206997"/>
    <lineage>
        <taxon>Bacteria</taxon>
        <taxon>Bacillati</taxon>
        <taxon>Actinomycetota</taxon>
        <taxon>Actinomycetes</taxon>
        <taxon>Pseudonocardiales</taxon>
        <taxon>Pseudonocardiaceae</taxon>
        <taxon>Pseudonocardia</taxon>
    </lineage>
</organism>
<dbReference type="Pfam" id="PF01842">
    <property type="entry name" value="ACT"/>
    <property type="match status" value="1"/>
</dbReference>
<dbReference type="EMBL" id="JBEDNQ010000002">
    <property type="protein sequence ID" value="MEQ3550008.1"/>
    <property type="molecule type" value="Genomic_DNA"/>
</dbReference>
<evidence type="ECO:0000313" key="2">
    <source>
        <dbReference type="EMBL" id="MEQ3550008.1"/>
    </source>
</evidence>
<dbReference type="Gene3D" id="3.40.50.12500">
    <property type="match status" value="1"/>
</dbReference>
<dbReference type="InterPro" id="IPR053714">
    <property type="entry name" value="Iso_Racemase_Enz_sf"/>
</dbReference>
<gene>
    <name evidence="2" type="ORF">WIS52_05955</name>
</gene>
<comment type="caution">
    <text evidence="2">The sequence shown here is derived from an EMBL/GenBank/DDBJ whole genome shotgun (WGS) entry which is preliminary data.</text>
</comment>
<reference evidence="2 3" key="1">
    <citation type="submission" date="2024-03" db="EMBL/GenBank/DDBJ databases">
        <title>Draft genome sequence of Pseudonocardia nematodicida JCM 31783.</title>
        <authorList>
            <person name="Butdee W."/>
            <person name="Duangmal K."/>
        </authorList>
    </citation>
    <scope>NUCLEOTIDE SEQUENCE [LARGE SCALE GENOMIC DNA]</scope>
    <source>
        <strain evidence="2 3">JCM 31783</strain>
    </source>
</reference>
<dbReference type="InterPro" id="IPR002912">
    <property type="entry name" value="ACT_dom"/>
</dbReference>
<dbReference type="InterPro" id="IPR016181">
    <property type="entry name" value="Acyl_CoA_acyltransferase"/>
</dbReference>
<dbReference type="SUPFAM" id="SSF55729">
    <property type="entry name" value="Acyl-CoA N-acyltransferases (Nat)"/>
    <property type="match status" value="1"/>
</dbReference>
<evidence type="ECO:0000313" key="3">
    <source>
        <dbReference type="Proteomes" id="UP001494902"/>
    </source>
</evidence>
<dbReference type="PROSITE" id="PS51671">
    <property type="entry name" value="ACT"/>
    <property type="match status" value="1"/>
</dbReference>
<accession>A0ABV1K9G4</accession>
<dbReference type="PANTHER" id="PTHR40267">
    <property type="entry name" value="BLR3294 PROTEIN"/>
    <property type="match status" value="1"/>
</dbReference>
<protein>
    <submittedName>
        <fullName evidence="2">ACT domain-containing protein</fullName>
    </submittedName>
</protein>
<dbReference type="Proteomes" id="UP001494902">
    <property type="component" value="Unassembled WGS sequence"/>
</dbReference>
<proteinExistence type="predicted"/>
<dbReference type="Pfam" id="PF17645">
    <property type="entry name" value="Amdase"/>
    <property type="match status" value="1"/>
</dbReference>
<dbReference type="PANTHER" id="PTHR40267:SF1">
    <property type="entry name" value="BLR3294 PROTEIN"/>
    <property type="match status" value="1"/>
</dbReference>
<evidence type="ECO:0000259" key="1">
    <source>
        <dbReference type="PROSITE" id="PS51671"/>
    </source>
</evidence>
<dbReference type="InterPro" id="IPR045865">
    <property type="entry name" value="ACT-like_dom_sf"/>
</dbReference>
<keyword evidence="3" id="KW-1185">Reference proteome</keyword>
<dbReference type="InterPro" id="IPR026286">
    <property type="entry name" value="MaiA/AMDase"/>
</dbReference>